<accession>A0A5B0DFA6</accession>
<dbReference type="EMBL" id="VSJJ01000003">
    <property type="protein sequence ID" value="KAA0964561.1"/>
    <property type="molecule type" value="Genomic_DNA"/>
</dbReference>
<dbReference type="Proteomes" id="UP000323039">
    <property type="component" value="Unassembled WGS sequence"/>
</dbReference>
<comment type="caution">
    <text evidence="1">The sequence shown here is derived from an EMBL/GenBank/DDBJ whole genome shotgun (WGS) entry which is preliminary data.</text>
</comment>
<dbReference type="AlphaFoldDB" id="A0A5B0DFA6"/>
<evidence type="ECO:0000313" key="2">
    <source>
        <dbReference type="Proteomes" id="UP000323039"/>
    </source>
</evidence>
<proteinExistence type="predicted"/>
<evidence type="ECO:0000313" key="1">
    <source>
        <dbReference type="EMBL" id="KAA0964561.1"/>
    </source>
</evidence>
<reference evidence="1 2" key="1">
    <citation type="submission" date="2019-08" db="EMBL/GenBank/DDBJ databases">
        <title>Genome sequence and analysis of Streptococcus cristatus strain S22 isolated from throat swab of children scarlet fever in Hangzhou, China.</title>
        <authorList>
            <person name="Huang Y."/>
            <person name="Xie L."/>
        </authorList>
    </citation>
    <scope>NUCLEOTIDE SEQUENCE [LARGE SCALE GENOMIC DNA]</scope>
    <source>
        <strain evidence="1 2">S22</strain>
    </source>
</reference>
<organism evidence="1 2">
    <name type="scientific">Streptococcus cristatus</name>
    <dbReference type="NCBI Taxonomy" id="45634"/>
    <lineage>
        <taxon>Bacteria</taxon>
        <taxon>Bacillati</taxon>
        <taxon>Bacillota</taxon>
        <taxon>Bacilli</taxon>
        <taxon>Lactobacillales</taxon>
        <taxon>Streptococcaceae</taxon>
        <taxon>Streptococcus</taxon>
    </lineage>
</organism>
<name>A0A5B0DFA6_STRCR</name>
<sequence length="69" mass="8009">MISSFSLRFIRVAGLAIPATKKKLFVFKTFLFYQEAKFLSNLLIFRQSQPNFTSQNEDFLHICSKARSS</sequence>
<gene>
    <name evidence="1" type="ORF">FXF62_04410</name>
</gene>
<protein>
    <submittedName>
        <fullName evidence="1">Uncharacterized protein</fullName>
    </submittedName>
</protein>